<comment type="similarity">
    <text evidence="6">Belongs to the ABC-4 integral membrane protein family.</text>
</comment>
<organism evidence="10 11">
    <name type="scientific">Candidatus Kaiserbacteria bacterium CG10_big_fil_rev_8_21_14_0_10_56_12</name>
    <dbReference type="NCBI Taxonomy" id="1974611"/>
    <lineage>
        <taxon>Bacteria</taxon>
        <taxon>Candidatus Kaiseribacteriota</taxon>
    </lineage>
</organism>
<feature type="transmembrane region" description="Helical" evidence="7">
    <location>
        <begin position="279"/>
        <end position="304"/>
    </location>
</feature>
<keyword evidence="4 7" id="KW-1133">Transmembrane helix</keyword>
<feature type="transmembrane region" description="Helical" evidence="7">
    <location>
        <begin position="21"/>
        <end position="42"/>
    </location>
</feature>
<evidence type="ECO:0000256" key="5">
    <source>
        <dbReference type="ARBA" id="ARBA00023136"/>
    </source>
</evidence>
<reference evidence="11" key="1">
    <citation type="submission" date="2017-09" db="EMBL/GenBank/DDBJ databases">
        <title>Depth-based differentiation of microbial function through sediment-hosted aquifers and enrichment of novel symbionts in the deep terrestrial subsurface.</title>
        <authorList>
            <person name="Probst A.J."/>
            <person name="Ladd B."/>
            <person name="Jarett J.K."/>
            <person name="Geller-Mcgrath D.E."/>
            <person name="Sieber C.M.K."/>
            <person name="Emerson J.B."/>
            <person name="Anantharaman K."/>
            <person name="Thomas B.C."/>
            <person name="Malmstrom R."/>
            <person name="Stieglmeier M."/>
            <person name="Klingl A."/>
            <person name="Woyke T."/>
            <person name="Ryan C.M."/>
            <person name="Banfield J.F."/>
        </authorList>
    </citation>
    <scope>NUCLEOTIDE SEQUENCE [LARGE SCALE GENOMIC DNA]</scope>
</reference>
<evidence type="ECO:0000259" key="8">
    <source>
        <dbReference type="Pfam" id="PF02687"/>
    </source>
</evidence>
<accession>A0A2H0U947</accession>
<evidence type="ECO:0000256" key="1">
    <source>
        <dbReference type="ARBA" id="ARBA00004651"/>
    </source>
</evidence>
<evidence type="ECO:0000256" key="7">
    <source>
        <dbReference type="SAM" id="Phobius"/>
    </source>
</evidence>
<keyword evidence="5 7" id="KW-0472">Membrane</keyword>
<evidence type="ECO:0000313" key="10">
    <source>
        <dbReference type="EMBL" id="PIR82939.1"/>
    </source>
</evidence>
<feature type="domain" description="MacB-like periplasmic core" evidence="9">
    <location>
        <begin position="21"/>
        <end position="241"/>
    </location>
</feature>
<evidence type="ECO:0000256" key="4">
    <source>
        <dbReference type="ARBA" id="ARBA00022989"/>
    </source>
</evidence>
<evidence type="ECO:0000256" key="2">
    <source>
        <dbReference type="ARBA" id="ARBA00022475"/>
    </source>
</evidence>
<sequence>MLLRDAFCTATRSLMQRKMRSVLTMLGIVIGIASVITIMSLGNSAQDYILGQVQSFGTDIISINPGAPTSGPPAAVQGIIITTLNARDVASLKQEPSIVSVAARVSGQATASYGTVERSIIWHAFSPVGFHMFNMELSQGAPFTDADAGAYRKVIILGSQVAKDLFGSVNPVGKQVRLDDATFRVVGVFAPKGAGVFSFDNYIVMPLSVGQKQMLGIDYYHELSVQFDSRYDSTFVKNRIASILRQNHHIRSADKEDFMITSMEEALNIVTSITSALTWFLAAIATISLIVGGIGIMNIMLVSVTERTREIGLRKAVGATEWDILQQFLIESIFLTLVGGLIGIIFGGTLVGLAYVLVTRFAAVDWVFTFPPAAVALALIVSTASGLIFGLYPARQASRKNPIDALRYE</sequence>
<gene>
    <name evidence="10" type="ORF">COU19_03315</name>
</gene>
<dbReference type="InterPro" id="IPR003838">
    <property type="entry name" value="ABC3_permease_C"/>
</dbReference>
<dbReference type="GO" id="GO:0005886">
    <property type="term" value="C:plasma membrane"/>
    <property type="evidence" value="ECO:0007669"/>
    <property type="project" value="UniProtKB-SubCell"/>
</dbReference>
<feature type="domain" description="ABC3 transporter permease C-terminal" evidence="8">
    <location>
        <begin position="283"/>
        <end position="402"/>
    </location>
</feature>
<keyword evidence="3 7" id="KW-0812">Transmembrane</keyword>
<protein>
    <submittedName>
        <fullName evidence="10">Multidrug ABC transporter substrate-binding protein</fullName>
    </submittedName>
</protein>
<dbReference type="InterPro" id="IPR025857">
    <property type="entry name" value="MacB_PCD"/>
</dbReference>
<dbReference type="EMBL" id="PFBL01000024">
    <property type="protein sequence ID" value="PIR82939.1"/>
    <property type="molecule type" value="Genomic_DNA"/>
</dbReference>
<evidence type="ECO:0000256" key="6">
    <source>
        <dbReference type="ARBA" id="ARBA00038076"/>
    </source>
</evidence>
<evidence type="ECO:0000259" key="9">
    <source>
        <dbReference type="Pfam" id="PF12704"/>
    </source>
</evidence>
<evidence type="ECO:0000313" key="11">
    <source>
        <dbReference type="Proteomes" id="UP000230179"/>
    </source>
</evidence>
<keyword evidence="2" id="KW-1003">Cell membrane</keyword>
<feature type="transmembrane region" description="Helical" evidence="7">
    <location>
        <begin position="370"/>
        <end position="392"/>
    </location>
</feature>
<feature type="transmembrane region" description="Helical" evidence="7">
    <location>
        <begin position="333"/>
        <end position="358"/>
    </location>
</feature>
<name>A0A2H0U947_9BACT</name>
<dbReference type="AlphaFoldDB" id="A0A2H0U947"/>
<dbReference type="PANTHER" id="PTHR30572:SF4">
    <property type="entry name" value="ABC TRANSPORTER PERMEASE YTRF"/>
    <property type="match status" value="1"/>
</dbReference>
<evidence type="ECO:0000256" key="3">
    <source>
        <dbReference type="ARBA" id="ARBA00022692"/>
    </source>
</evidence>
<dbReference type="Proteomes" id="UP000230179">
    <property type="component" value="Unassembled WGS sequence"/>
</dbReference>
<dbReference type="GO" id="GO:0022857">
    <property type="term" value="F:transmembrane transporter activity"/>
    <property type="evidence" value="ECO:0007669"/>
    <property type="project" value="TreeGrafter"/>
</dbReference>
<dbReference type="InterPro" id="IPR050250">
    <property type="entry name" value="Macrolide_Exporter_MacB"/>
</dbReference>
<dbReference type="Pfam" id="PF02687">
    <property type="entry name" value="FtsX"/>
    <property type="match status" value="1"/>
</dbReference>
<dbReference type="Pfam" id="PF12704">
    <property type="entry name" value="MacB_PCD"/>
    <property type="match status" value="1"/>
</dbReference>
<proteinExistence type="inferred from homology"/>
<comment type="subcellular location">
    <subcellularLocation>
        <location evidence="1">Cell membrane</location>
        <topology evidence="1">Multi-pass membrane protein</topology>
    </subcellularLocation>
</comment>
<comment type="caution">
    <text evidence="10">The sequence shown here is derived from an EMBL/GenBank/DDBJ whole genome shotgun (WGS) entry which is preliminary data.</text>
</comment>
<dbReference type="PANTHER" id="PTHR30572">
    <property type="entry name" value="MEMBRANE COMPONENT OF TRANSPORTER-RELATED"/>
    <property type="match status" value="1"/>
</dbReference>